<dbReference type="PANTHER" id="PTHR30474">
    <property type="entry name" value="CELL CYCLE PROTEIN"/>
    <property type="match status" value="1"/>
</dbReference>
<sequence>MQKKQSHFFQSDLIILLVLLISVSLLAIYNAQQLEQYEGKNFVMLQSFWYIVGVLILIGLQMIDTDQYYRASLIIYGATVFLLVVLWLSPESIAREVNGAKSWFHLPGFTLQPSEFTKIGLILYLSAIITKHKERVKRPTLETDLKLLGKMIIVVGIPVMFTMVQPDMGTSLVYLFITGMLVILSGINWKIIATMVTTLLVAAVTVVFIVVQFPNFAQDVLHIKPYQMGRVLTWFDHSQQTSNDTFHIDRSMQALGSGQLTGKGMDSLQVQLPEAQTDFIFSVVGESFGFIGTAAVVLLYFLLMYKLVTLGLQVYTRNPFGSYLCFGYMSLLLMHTFQNIGMTIGIMPITGIPLYFLSYGGSSVLAAMLGYGLIYRVAVENSIQNDYLFK</sequence>
<dbReference type="PROSITE" id="PS00428">
    <property type="entry name" value="FTSW_RODA_SPOVE"/>
    <property type="match status" value="1"/>
</dbReference>
<evidence type="ECO:0000256" key="4">
    <source>
        <dbReference type="ARBA" id="ARBA00022989"/>
    </source>
</evidence>
<keyword evidence="7" id="KW-0328">Glycosyltransferase</keyword>
<evidence type="ECO:0000313" key="7">
    <source>
        <dbReference type="EMBL" id="WLV25167.1"/>
    </source>
</evidence>
<protein>
    <submittedName>
        <fullName evidence="7">FtsW/RodA/SpoVE family cell cycle protein</fullName>
        <ecNumber evidence="7">2.4.1.129</ecNumber>
    </submittedName>
</protein>
<accession>A0ABY9KWP2</accession>
<reference evidence="7" key="1">
    <citation type="submission" date="2023-06" db="EMBL/GenBank/DDBJ databases">
        <title>A Treasure from Seagulls: Isolation and Description of Aciduricobacillus qingdaonensis gen. nov., sp. nov., a Rare Obligately Uric Acid-utilizing Member in the Family Bacillaceae.</title>
        <authorList>
            <person name="Liu W."/>
            <person name="Wang B."/>
        </authorList>
    </citation>
    <scope>NUCLEOTIDE SEQUENCE</scope>
    <source>
        <strain evidence="7">44XB</strain>
    </source>
</reference>
<keyword evidence="4 6" id="KW-1133">Transmembrane helix</keyword>
<feature type="transmembrane region" description="Helical" evidence="6">
    <location>
        <begin position="43"/>
        <end position="60"/>
    </location>
</feature>
<keyword evidence="8" id="KW-1185">Reference proteome</keyword>
<feature type="transmembrane region" description="Helical" evidence="6">
    <location>
        <begin position="171"/>
        <end position="189"/>
    </location>
</feature>
<feature type="transmembrane region" description="Helical" evidence="6">
    <location>
        <begin position="196"/>
        <end position="217"/>
    </location>
</feature>
<keyword evidence="7" id="KW-0808">Transferase</keyword>
<feature type="transmembrane region" description="Helical" evidence="6">
    <location>
        <begin position="12"/>
        <end position="31"/>
    </location>
</feature>
<feature type="transmembrane region" description="Helical" evidence="6">
    <location>
        <begin position="352"/>
        <end position="374"/>
    </location>
</feature>
<feature type="transmembrane region" description="Helical" evidence="6">
    <location>
        <begin position="320"/>
        <end position="340"/>
    </location>
</feature>
<organism evidence="7 8">
    <name type="scientific">Aciduricibacillus chroicocephali</name>
    <dbReference type="NCBI Taxonomy" id="3054939"/>
    <lineage>
        <taxon>Bacteria</taxon>
        <taxon>Bacillati</taxon>
        <taxon>Bacillota</taxon>
        <taxon>Bacilli</taxon>
        <taxon>Bacillales</taxon>
        <taxon>Bacillaceae</taxon>
        <taxon>Aciduricibacillus</taxon>
    </lineage>
</organism>
<proteinExistence type="predicted"/>
<dbReference type="Proteomes" id="UP001180087">
    <property type="component" value="Chromosome"/>
</dbReference>
<dbReference type="EMBL" id="CP129113">
    <property type="protein sequence ID" value="WLV25167.1"/>
    <property type="molecule type" value="Genomic_DNA"/>
</dbReference>
<dbReference type="RefSeq" id="WP_348028942.1">
    <property type="nucleotide sequence ID" value="NZ_CP129113.1"/>
</dbReference>
<keyword evidence="5 6" id="KW-0472">Membrane</keyword>
<evidence type="ECO:0000256" key="5">
    <source>
        <dbReference type="ARBA" id="ARBA00023136"/>
    </source>
</evidence>
<comment type="subcellular location">
    <subcellularLocation>
        <location evidence="1">Membrane</location>
        <topology evidence="1">Multi-pass membrane protein</topology>
    </subcellularLocation>
</comment>
<feature type="transmembrane region" description="Helical" evidence="6">
    <location>
        <begin position="109"/>
        <end position="127"/>
    </location>
</feature>
<dbReference type="PANTHER" id="PTHR30474:SF1">
    <property type="entry name" value="PEPTIDOGLYCAN GLYCOSYLTRANSFERASE MRDB"/>
    <property type="match status" value="1"/>
</dbReference>
<evidence type="ECO:0000256" key="6">
    <source>
        <dbReference type="SAM" id="Phobius"/>
    </source>
</evidence>
<dbReference type="EC" id="2.4.1.129" evidence="7"/>
<dbReference type="InterPro" id="IPR001182">
    <property type="entry name" value="FtsW/RodA"/>
</dbReference>
<feature type="transmembrane region" description="Helical" evidence="6">
    <location>
        <begin position="72"/>
        <end position="89"/>
    </location>
</feature>
<keyword evidence="2 6" id="KW-0812">Transmembrane</keyword>
<feature type="transmembrane region" description="Helical" evidence="6">
    <location>
        <begin position="147"/>
        <end position="165"/>
    </location>
</feature>
<dbReference type="Pfam" id="PF01098">
    <property type="entry name" value="FTSW_RODA_SPOVE"/>
    <property type="match status" value="1"/>
</dbReference>
<evidence type="ECO:0000256" key="2">
    <source>
        <dbReference type="ARBA" id="ARBA00022692"/>
    </source>
</evidence>
<evidence type="ECO:0000256" key="3">
    <source>
        <dbReference type="ARBA" id="ARBA00022960"/>
    </source>
</evidence>
<evidence type="ECO:0000256" key="1">
    <source>
        <dbReference type="ARBA" id="ARBA00004141"/>
    </source>
</evidence>
<evidence type="ECO:0000313" key="8">
    <source>
        <dbReference type="Proteomes" id="UP001180087"/>
    </source>
</evidence>
<dbReference type="InterPro" id="IPR018365">
    <property type="entry name" value="Cell_cycle_FtsW-rel_CS"/>
</dbReference>
<keyword evidence="3" id="KW-0133">Cell shape</keyword>
<feature type="transmembrane region" description="Helical" evidence="6">
    <location>
        <begin position="288"/>
        <end position="308"/>
    </location>
</feature>
<gene>
    <name evidence="7" type="ORF">QR721_02760</name>
</gene>
<name>A0ABY9KWP2_9BACI</name>
<dbReference type="GO" id="GO:0016757">
    <property type="term" value="F:glycosyltransferase activity"/>
    <property type="evidence" value="ECO:0007669"/>
    <property type="project" value="UniProtKB-KW"/>
</dbReference>